<dbReference type="EMBL" id="FUXP01000011">
    <property type="protein sequence ID" value="SKA20380.1"/>
    <property type="molecule type" value="Genomic_DNA"/>
</dbReference>
<sequence>MSGWSPLQREWLRALGHPVLVLAGNETGASDAEVGEPAAAQEVERRRPDMHGGPVETARLQGGAAPADPAAPGPAERPHPAPAARGREVDRETDRPAAPRVPEPQAATPAAVRTDTATKAAALAAARRVANERAAAEALREALVRATGLGPGAGARRLRELGADPLALRSDPTAKRALWTRLRQIRKDARK</sequence>
<dbReference type="AlphaFoldDB" id="A0A1T4RWM3"/>
<feature type="compositionally biased region" description="Basic and acidic residues" evidence="1">
    <location>
        <begin position="85"/>
        <end position="97"/>
    </location>
</feature>
<dbReference type="STRING" id="1122188.SAMN02745674_02425"/>
<gene>
    <name evidence="2" type="ORF">SAMN02745674_02425</name>
</gene>
<reference evidence="2 3" key="1">
    <citation type="submission" date="2017-02" db="EMBL/GenBank/DDBJ databases">
        <authorList>
            <person name="Peterson S.W."/>
        </authorList>
    </citation>
    <scope>NUCLEOTIDE SEQUENCE [LARGE SCALE GENOMIC DNA]</scope>
    <source>
        <strain evidence="2 3">DSM 21749</strain>
    </source>
</reference>
<evidence type="ECO:0000313" key="2">
    <source>
        <dbReference type="EMBL" id="SKA20380.1"/>
    </source>
</evidence>
<keyword evidence="3" id="KW-1185">Reference proteome</keyword>
<proteinExistence type="predicted"/>
<protein>
    <submittedName>
        <fullName evidence="2">Uncharacterized protein</fullName>
    </submittedName>
</protein>
<evidence type="ECO:0000313" key="3">
    <source>
        <dbReference type="Proteomes" id="UP000190061"/>
    </source>
</evidence>
<name>A0A1T4RWM3_9GAMM</name>
<feature type="compositionally biased region" description="Low complexity" evidence="1">
    <location>
        <begin position="62"/>
        <end position="74"/>
    </location>
</feature>
<dbReference type="Proteomes" id="UP000190061">
    <property type="component" value="Unassembled WGS sequence"/>
</dbReference>
<dbReference type="RefSeq" id="WP_078758968.1">
    <property type="nucleotide sequence ID" value="NZ_FUXP01000011.1"/>
</dbReference>
<dbReference type="OrthoDB" id="6028548at2"/>
<evidence type="ECO:0000256" key="1">
    <source>
        <dbReference type="SAM" id="MobiDB-lite"/>
    </source>
</evidence>
<accession>A0A1T4RWM3</accession>
<feature type="region of interest" description="Disordered" evidence="1">
    <location>
        <begin position="26"/>
        <end position="115"/>
    </location>
</feature>
<organism evidence="2 3">
    <name type="scientific">Lysobacter spongiicola DSM 21749</name>
    <dbReference type="NCBI Taxonomy" id="1122188"/>
    <lineage>
        <taxon>Bacteria</taxon>
        <taxon>Pseudomonadati</taxon>
        <taxon>Pseudomonadota</taxon>
        <taxon>Gammaproteobacteria</taxon>
        <taxon>Lysobacterales</taxon>
        <taxon>Lysobacteraceae</taxon>
        <taxon>Novilysobacter</taxon>
    </lineage>
</organism>